<evidence type="ECO:0000313" key="2">
    <source>
        <dbReference type="EMBL" id="MBC5727377.1"/>
    </source>
</evidence>
<comment type="caution">
    <text evidence="2">The sequence shown here is derived from an EMBL/GenBank/DDBJ whole genome shotgun (WGS) entry which is preliminary data.</text>
</comment>
<proteinExistence type="predicted"/>
<gene>
    <name evidence="2" type="ORF">H8R91_02290</name>
</gene>
<evidence type="ECO:0008006" key="4">
    <source>
        <dbReference type="Google" id="ProtNLM"/>
    </source>
</evidence>
<evidence type="ECO:0000313" key="3">
    <source>
        <dbReference type="Proteomes" id="UP000636755"/>
    </source>
</evidence>
<sequence>MSTEIVTALIVAGGSIICQLLINASNRKRQESENEKTKSLIVYRLDQLEHKQDKYNHLQERVFKLERMSAVTDEEIRVVNHRIADLEHINSEKK</sequence>
<keyword evidence="1" id="KW-0812">Transmembrane</keyword>
<feature type="transmembrane region" description="Helical" evidence="1">
    <location>
        <begin position="6"/>
        <end position="24"/>
    </location>
</feature>
<evidence type="ECO:0000256" key="1">
    <source>
        <dbReference type="SAM" id="Phobius"/>
    </source>
</evidence>
<name>A0ABR7HIN9_9FIRM</name>
<dbReference type="RefSeq" id="WP_022234161.1">
    <property type="nucleotide sequence ID" value="NZ_JACOPS010000001.1"/>
</dbReference>
<accession>A0ABR7HIN9</accession>
<dbReference type="Proteomes" id="UP000636755">
    <property type="component" value="Unassembled WGS sequence"/>
</dbReference>
<protein>
    <recommendedName>
        <fullName evidence="4">Holin</fullName>
    </recommendedName>
</protein>
<keyword evidence="1" id="KW-1133">Transmembrane helix</keyword>
<reference evidence="2 3" key="1">
    <citation type="submission" date="2020-08" db="EMBL/GenBank/DDBJ databases">
        <title>Genome public.</title>
        <authorList>
            <person name="Liu C."/>
            <person name="Sun Q."/>
        </authorList>
    </citation>
    <scope>NUCLEOTIDE SEQUENCE [LARGE SCALE GENOMIC DNA]</scope>
    <source>
        <strain evidence="2 3">NSJ-71</strain>
    </source>
</reference>
<keyword evidence="1" id="KW-0472">Membrane</keyword>
<dbReference type="EMBL" id="JACOPS010000001">
    <property type="protein sequence ID" value="MBC5727377.1"/>
    <property type="molecule type" value="Genomic_DNA"/>
</dbReference>
<organism evidence="2 3">
    <name type="scientific">Ruminococcus intestinalis</name>
    <dbReference type="NCBI Taxonomy" id="2763066"/>
    <lineage>
        <taxon>Bacteria</taxon>
        <taxon>Bacillati</taxon>
        <taxon>Bacillota</taxon>
        <taxon>Clostridia</taxon>
        <taxon>Eubacteriales</taxon>
        <taxon>Oscillospiraceae</taxon>
        <taxon>Ruminococcus</taxon>
    </lineage>
</organism>
<keyword evidence="3" id="KW-1185">Reference proteome</keyword>